<dbReference type="EMBL" id="MSZX01000002">
    <property type="protein sequence ID" value="OPA80256.1"/>
    <property type="molecule type" value="Genomic_DNA"/>
</dbReference>
<proteinExistence type="predicted"/>
<feature type="compositionally biased region" description="Basic residues" evidence="1">
    <location>
        <begin position="32"/>
        <end position="44"/>
    </location>
</feature>
<dbReference type="Proteomes" id="UP000190188">
    <property type="component" value="Unassembled WGS sequence"/>
</dbReference>
<keyword evidence="3" id="KW-1185">Reference proteome</keyword>
<dbReference type="RefSeq" id="WP_078497605.1">
    <property type="nucleotide sequence ID" value="NZ_MSZX01000002.1"/>
</dbReference>
<feature type="region of interest" description="Disordered" evidence="1">
    <location>
        <begin position="32"/>
        <end position="56"/>
    </location>
</feature>
<feature type="compositionally biased region" description="Basic and acidic residues" evidence="1">
    <location>
        <begin position="45"/>
        <end position="54"/>
    </location>
</feature>
<accession>A0A1T2XKJ4</accession>
<name>A0A1T2XKJ4_9BACL</name>
<comment type="caution">
    <text evidence="2">The sequence shown here is derived from an EMBL/GenBank/DDBJ whole genome shotgun (WGS) entry which is preliminary data.</text>
</comment>
<evidence type="ECO:0000256" key="1">
    <source>
        <dbReference type="SAM" id="MobiDB-lite"/>
    </source>
</evidence>
<evidence type="ECO:0000313" key="3">
    <source>
        <dbReference type="Proteomes" id="UP000190188"/>
    </source>
</evidence>
<dbReference type="AlphaFoldDB" id="A0A1T2XKJ4"/>
<dbReference type="STRING" id="1324314.BVG16_05830"/>
<evidence type="ECO:0000313" key="2">
    <source>
        <dbReference type="EMBL" id="OPA80256.1"/>
    </source>
</evidence>
<reference evidence="2 3" key="1">
    <citation type="submission" date="2017-01" db="EMBL/GenBank/DDBJ databases">
        <title>Genome analysis of Paenibacillus selenitrireducens ES3-24.</title>
        <authorList>
            <person name="Xu D."/>
            <person name="Yao R."/>
            <person name="Zheng S."/>
        </authorList>
    </citation>
    <scope>NUCLEOTIDE SEQUENCE [LARGE SCALE GENOMIC DNA]</scope>
    <source>
        <strain evidence="2 3">ES3-24</strain>
    </source>
</reference>
<gene>
    <name evidence="2" type="ORF">BVG16_05830</name>
</gene>
<organism evidence="2 3">
    <name type="scientific">Paenibacillus selenitireducens</name>
    <dbReference type="NCBI Taxonomy" id="1324314"/>
    <lineage>
        <taxon>Bacteria</taxon>
        <taxon>Bacillati</taxon>
        <taxon>Bacillota</taxon>
        <taxon>Bacilli</taxon>
        <taxon>Bacillales</taxon>
        <taxon>Paenibacillaceae</taxon>
        <taxon>Paenibacillus</taxon>
    </lineage>
</organism>
<sequence>MNEEAGNSNQGEARFFFLFYKGAERSGYGTRRQVHRHNYHKRRGADRMPKDAKPSYRIHVHPGKENREHIMDELAKQVIQRNVVDFHMQNERVKKIPLPGRAG</sequence>
<protein>
    <submittedName>
        <fullName evidence="2">Uncharacterized protein</fullName>
    </submittedName>
</protein>